<comment type="function">
    <text evidence="1 13">Essential for recycling GMP and indirectly, cGMP.</text>
</comment>
<dbReference type="GO" id="GO:0005829">
    <property type="term" value="C:cytosol"/>
    <property type="evidence" value="ECO:0007669"/>
    <property type="project" value="TreeGrafter"/>
</dbReference>
<dbReference type="Gene3D" id="3.40.50.300">
    <property type="entry name" value="P-loop containing nucleotide triphosphate hydrolases"/>
    <property type="match status" value="1"/>
</dbReference>
<dbReference type="FunFam" id="3.30.63.10:FF:000005">
    <property type="entry name" value="Guanylate kinase"/>
    <property type="match status" value="1"/>
</dbReference>
<dbReference type="AlphaFoldDB" id="A0A1T4YPF9"/>
<dbReference type="GO" id="GO:0005524">
    <property type="term" value="F:ATP binding"/>
    <property type="evidence" value="ECO:0007669"/>
    <property type="project" value="UniProtKB-UniRule"/>
</dbReference>
<reference evidence="16" key="1">
    <citation type="submission" date="2017-02" db="EMBL/GenBank/DDBJ databases">
        <authorList>
            <person name="Varghese N."/>
            <person name="Submissions S."/>
        </authorList>
    </citation>
    <scope>NUCLEOTIDE SEQUENCE [LARGE SCALE GENOMIC DNA]</scope>
    <source>
        <strain evidence="16">ATCC 700200</strain>
    </source>
</reference>
<keyword evidence="7 13" id="KW-0808">Transferase</keyword>
<keyword evidence="10 13" id="KW-0067">ATP-binding</keyword>
<evidence type="ECO:0000256" key="13">
    <source>
        <dbReference type="HAMAP-Rule" id="MF_00328"/>
    </source>
</evidence>
<evidence type="ECO:0000256" key="9">
    <source>
        <dbReference type="ARBA" id="ARBA00022777"/>
    </source>
</evidence>
<evidence type="ECO:0000256" key="5">
    <source>
        <dbReference type="ARBA" id="ARBA00016296"/>
    </source>
</evidence>
<dbReference type="PROSITE" id="PS00856">
    <property type="entry name" value="GUANYLATE_KINASE_1"/>
    <property type="match status" value="1"/>
</dbReference>
<dbReference type="HAMAP" id="MF_00328">
    <property type="entry name" value="Guanylate_kinase"/>
    <property type="match status" value="1"/>
</dbReference>
<dbReference type="PANTHER" id="PTHR23117:SF13">
    <property type="entry name" value="GUANYLATE KINASE"/>
    <property type="match status" value="1"/>
</dbReference>
<dbReference type="RefSeq" id="WP_078815047.1">
    <property type="nucleotide sequence ID" value="NZ_FUYE01000015.1"/>
</dbReference>
<dbReference type="Pfam" id="PF00625">
    <property type="entry name" value="Guanylate_kin"/>
    <property type="match status" value="1"/>
</dbReference>
<comment type="catalytic activity">
    <reaction evidence="12 13">
        <text>GMP + ATP = GDP + ADP</text>
        <dbReference type="Rhea" id="RHEA:20780"/>
        <dbReference type="ChEBI" id="CHEBI:30616"/>
        <dbReference type="ChEBI" id="CHEBI:58115"/>
        <dbReference type="ChEBI" id="CHEBI:58189"/>
        <dbReference type="ChEBI" id="CHEBI:456216"/>
        <dbReference type="EC" id="2.7.4.8"/>
    </reaction>
</comment>
<gene>
    <name evidence="13" type="primary">gmk</name>
    <name evidence="15" type="ORF">SAMN02745166_03894</name>
</gene>
<keyword evidence="6 13" id="KW-0963">Cytoplasm</keyword>
<evidence type="ECO:0000256" key="3">
    <source>
        <dbReference type="ARBA" id="ARBA00005790"/>
    </source>
</evidence>
<dbReference type="SMART" id="SM00072">
    <property type="entry name" value="GuKc"/>
    <property type="match status" value="1"/>
</dbReference>
<evidence type="ECO:0000259" key="14">
    <source>
        <dbReference type="PROSITE" id="PS50052"/>
    </source>
</evidence>
<keyword evidence="8 13" id="KW-0547">Nucleotide-binding</keyword>
<evidence type="ECO:0000256" key="1">
    <source>
        <dbReference type="ARBA" id="ARBA00003531"/>
    </source>
</evidence>
<dbReference type="InterPro" id="IPR008144">
    <property type="entry name" value="Guanylate_kin-like_dom"/>
</dbReference>
<evidence type="ECO:0000256" key="11">
    <source>
        <dbReference type="ARBA" id="ARBA00030128"/>
    </source>
</evidence>
<evidence type="ECO:0000256" key="12">
    <source>
        <dbReference type="ARBA" id="ARBA00048594"/>
    </source>
</evidence>
<dbReference type="Gene3D" id="3.30.63.10">
    <property type="entry name" value="Guanylate Kinase phosphate binding domain"/>
    <property type="match status" value="1"/>
</dbReference>
<dbReference type="SUPFAM" id="SSF52540">
    <property type="entry name" value="P-loop containing nucleoside triphosphate hydrolases"/>
    <property type="match status" value="1"/>
</dbReference>
<keyword evidence="16" id="KW-1185">Reference proteome</keyword>
<protein>
    <recommendedName>
        <fullName evidence="5 13">Guanylate kinase</fullName>
        <ecNumber evidence="4 13">2.7.4.8</ecNumber>
    </recommendedName>
    <alternativeName>
        <fullName evidence="11 13">GMP kinase</fullName>
    </alternativeName>
</protein>
<evidence type="ECO:0000256" key="2">
    <source>
        <dbReference type="ARBA" id="ARBA00004496"/>
    </source>
</evidence>
<evidence type="ECO:0000256" key="6">
    <source>
        <dbReference type="ARBA" id="ARBA00022490"/>
    </source>
</evidence>
<dbReference type="CDD" id="cd00071">
    <property type="entry name" value="GMPK"/>
    <property type="match status" value="1"/>
</dbReference>
<proteinExistence type="inferred from homology"/>
<comment type="similarity">
    <text evidence="3 13">Belongs to the guanylate kinase family.</text>
</comment>
<dbReference type="PANTHER" id="PTHR23117">
    <property type="entry name" value="GUANYLATE KINASE-RELATED"/>
    <property type="match status" value="1"/>
</dbReference>
<dbReference type="InterPro" id="IPR027417">
    <property type="entry name" value="P-loop_NTPase"/>
</dbReference>
<organism evidence="15 16">
    <name type="scientific">Prosthecobacter debontii</name>
    <dbReference type="NCBI Taxonomy" id="48467"/>
    <lineage>
        <taxon>Bacteria</taxon>
        <taxon>Pseudomonadati</taxon>
        <taxon>Verrucomicrobiota</taxon>
        <taxon>Verrucomicrobiia</taxon>
        <taxon>Verrucomicrobiales</taxon>
        <taxon>Verrucomicrobiaceae</taxon>
        <taxon>Prosthecobacter</taxon>
    </lineage>
</organism>
<dbReference type="EMBL" id="FUYE01000015">
    <property type="protein sequence ID" value="SKB03734.1"/>
    <property type="molecule type" value="Genomic_DNA"/>
</dbReference>
<evidence type="ECO:0000313" key="15">
    <source>
        <dbReference type="EMBL" id="SKB03734.1"/>
    </source>
</evidence>
<dbReference type="InterPro" id="IPR008145">
    <property type="entry name" value="GK/Ca_channel_bsu"/>
</dbReference>
<dbReference type="OrthoDB" id="9808150at2"/>
<evidence type="ECO:0000256" key="7">
    <source>
        <dbReference type="ARBA" id="ARBA00022679"/>
    </source>
</evidence>
<dbReference type="InterPro" id="IPR017665">
    <property type="entry name" value="Guanylate_kinase"/>
</dbReference>
<evidence type="ECO:0000256" key="10">
    <source>
        <dbReference type="ARBA" id="ARBA00022840"/>
    </source>
</evidence>
<dbReference type="Proteomes" id="UP000190774">
    <property type="component" value="Unassembled WGS sequence"/>
</dbReference>
<keyword evidence="9 13" id="KW-0418">Kinase</keyword>
<dbReference type="NCBIfam" id="TIGR03263">
    <property type="entry name" value="guanyl_kin"/>
    <property type="match status" value="1"/>
</dbReference>
<dbReference type="PROSITE" id="PS50052">
    <property type="entry name" value="GUANYLATE_KINASE_2"/>
    <property type="match status" value="1"/>
</dbReference>
<dbReference type="STRING" id="48467.SAMN02745166_03894"/>
<feature type="binding site" evidence="13">
    <location>
        <begin position="16"/>
        <end position="23"/>
    </location>
    <ligand>
        <name>ATP</name>
        <dbReference type="ChEBI" id="CHEBI:30616"/>
    </ligand>
</feature>
<evidence type="ECO:0000256" key="4">
    <source>
        <dbReference type="ARBA" id="ARBA00012961"/>
    </source>
</evidence>
<feature type="domain" description="Guanylate kinase-like" evidence="14">
    <location>
        <begin position="9"/>
        <end position="191"/>
    </location>
</feature>
<name>A0A1T4YPF9_9BACT</name>
<dbReference type="InterPro" id="IPR020590">
    <property type="entry name" value="Guanylate_kinase_CS"/>
</dbReference>
<dbReference type="EC" id="2.7.4.8" evidence="4 13"/>
<dbReference type="GO" id="GO:0004385">
    <property type="term" value="F:GMP kinase activity"/>
    <property type="evidence" value="ECO:0007669"/>
    <property type="project" value="UniProtKB-UniRule"/>
</dbReference>
<evidence type="ECO:0000313" key="16">
    <source>
        <dbReference type="Proteomes" id="UP000190774"/>
    </source>
</evidence>
<accession>A0A1T4YPF9</accession>
<comment type="subcellular location">
    <subcellularLocation>
        <location evidence="2 13">Cytoplasm</location>
    </subcellularLocation>
</comment>
<evidence type="ECO:0000256" key="8">
    <source>
        <dbReference type="ARBA" id="ARBA00022741"/>
    </source>
</evidence>
<sequence>MNLDSPRLGILAVVSGPSGTGKTTLCRKVCDGVHAVFSVSCTTRPPRPGEEHGKDYFFLTEEDFLARVDRGEFFEYARVHNRWYGTLKSYVYDYLRRGVDVFMDIDVQGAAQVRGCEDELVIRCMTDIFVMPPSLQELRQRLLGRNTESEEVFELRMRNAEAELQHWRDYRYCLVSDTRESDEARFKAMIQTERLRSSLVI</sequence>